<comment type="caution">
    <text evidence="12">The sequence shown here is derived from an EMBL/GenBank/DDBJ whole genome shotgun (WGS) entry which is preliminary data.</text>
</comment>
<dbReference type="PANTHER" id="PTHR23342">
    <property type="entry name" value="N-ACETYLGLUTAMATE SYNTHASE"/>
    <property type="match status" value="1"/>
</dbReference>
<evidence type="ECO:0000256" key="10">
    <source>
        <dbReference type="SAM" id="SignalP"/>
    </source>
</evidence>
<dbReference type="Pfam" id="PF00696">
    <property type="entry name" value="AA_kinase"/>
    <property type="match status" value="1"/>
</dbReference>
<evidence type="ECO:0000313" key="13">
    <source>
        <dbReference type="Proteomes" id="UP001501600"/>
    </source>
</evidence>
<feature type="site" description="Transition state stabilizer" evidence="9">
    <location>
        <position position="7"/>
    </location>
</feature>
<gene>
    <name evidence="9 12" type="primary">argB</name>
    <name evidence="12" type="ORF">GCM10025772_24270</name>
</gene>
<dbReference type="EMBL" id="BAABLF010000024">
    <property type="protein sequence ID" value="GAA5193411.1"/>
    <property type="molecule type" value="Genomic_DNA"/>
</dbReference>
<name>A0ABP9SAB6_9GAMM</name>
<evidence type="ECO:0000256" key="4">
    <source>
        <dbReference type="ARBA" id="ARBA00022679"/>
    </source>
</evidence>
<evidence type="ECO:0000256" key="9">
    <source>
        <dbReference type="HAMAP-Rule" id="MF_00082"/>
    </source>
</evidence>
<feature type="chain" id="PRO_5046339778" description="Acetylglutamate kinase" evidence="10">
    <location>
        <begin position="21"/>
        <end position="256"/>
    </location>
</feature>
<keyword evidence="9" id="KW-0963">Cytoplasm</keyword>
<evidence type="ECO:0000256" key="8">
    <source>
        <dbReference type="ARBA" id="ARBA00048141"/>
    </source>
</evidence>
<feature type="signal peptide" evidence="10">
    <location>
        <begin position="1"/>
        <end position="20"/>
    </location>
</feature>
<dbReference type="Gene3D" id="3.40.1160.10">
    <property type="entry name" value="Acetylglutamate kinase-like"/>
    <property type="match status" value="1"/>
</dbReference>
<feature type="domain" description="Aspartate/glutamate/uridylate kinase" evidence="11">
    <location>
        <begin position="2"/>
        <end position="232"/>
    </location>
</feature>
<keyword evidence="6 9" id="KW-0418">Kinase</keyword>
<comment type="subcellular location">
    <subcellularLocation>
        <location evidence="9">Cytoplasm</location>
    </subcellularLocation>
</comment>
<keyword evidence="7 9" id="KW-0067">ATP-binding</keyword>
<dbReference type="InterPro" id="IPR004662">
    <property type="entry name" value="AcgluKinase_fam"/>
</dbReference>
<dbReference type="PRINTS" id="PR00474">
    <property type="entry name" value="GLU5KINASE"/>
</dbReference>
<comment type="pathway">
    <text evidence="1 9">Amino-acid biosynthesis; L-arginine biosynthesis; N(2)-acetyl-L-ornithine from L-glutamate: step 2/4.</text>
</comment>
<dbReference type="EC" id="2.7.2.8" evidence="9"/>
<dbReference type="NCBIfam" id="TIGR00761">
    <property type="entry name" value="argB"/>
    <property type="match status" value="1"/>
</dbReference>
<dbReference type="Proteomes" id="UP001501600">
    <property type="component" value="Unassembled WGS sequence"/>
</dbReference>
<evidence type="ECO:0000256" key="1">
    <source>
        <dbReference type="ARBA" id="ARBA00004828"/>
    </source>
</evidence>
<evidence type="ECO:0000256" key="2">
    <source>
        <dbReference type="ARBA" id="ARBA00022571"/>
    </source>
</evidence>
<comment type="similarity">
    <text evidence="9">Belongs to the acetylglutamate kinase family. ArgB subfamily.</text>
</comment>
<accession>A0ABP9SAB6</accession>
<feature type="site" description="Transition state stabilizer" evidence="9">
    <location>
        <position position="215"/>
    </location>
</feature>
<sequence length="256" mass="25893">MNTLVIKVGGALLASDTAVAALFQTLTQFHQAGWPLVMVHGGGVVVEQQLAANGFTSEKCGGLRVTPEAQIPVVAGALAGTANTALVAAAARAGLTPVGLSLADGGIVRAQVLDPALGRVGQASPGDPRLLTQLLQLGMLPVVSSIAVDEAGRLLNVNADQAATALCQLLAAELVLLSDVDGVLDGQGQLLPTLDRSECAKQVAIGVIEGGMKVKVEAALAAAQSINNCVRIASWRHPEQLTALLEGGSVGTVIQP</sequence>
<keyword evidence="4 9" id="KW-0808">Transferase</keyword>
<dbReference type="InterPro" id="IPR001057">
    <property type="entry name" value="Glu/AcGlu_kinase"/>
</dbReference>
<keyword evidence="13" id="KW-1185">Reference proteome</keyword>
<keyword evidence="10" id="KW-0732">Signal</keyword>
<dbReference type="GO" id="GO:0016301">
    <property type="term" value="F:kinase activity"/>
    <property type="evidence" value="ECO:0007669"/>
    <property type="project" value="UniProtKB-KW"/>
</dbReference>
<protein>
    <recommendedName>
        <fullName evidence="9">Acetylglutamate kinase</fullName>
        <ecNumber evidence="9">2.7.2.8</ecNumber>
    </recommendedName>
    <alternativeName>
        <fullName evidence="9">N-acetyl-L-glutamate 5-phosphotransferase</fullName>
    </alternativeName>
    <alternativeName>
        <fullName evidence="9">NAG kinase</fullName>
        <shortName evidence="9">NAGK</shortName>
    </alternativeName>
</protein>
<feature type="binding site" evidence="9">
    <location>
        <begin position="42"/>
        <end position="43"/>
    </location>
    <ligand>
        <name>substrate</name>
    </ligand>
</feature>
<proteinExistence type="inferred from homology"/>
<comment type="function">
    <text evidence="9">Catalyzes the ATP-dependent phosphorylation of N-acetyl-L-glutamate.</text>
</comment>
<evidence type="ECO:0000256" key="7">
    <source>
        <dbReference type="ARBA" id="ARBA00022840"/>
    </source>
</evidence>
<evidence type="ECO:0000256" key="3">
    <source>
        <dbReference type="ARBA" id="ARBA00022605"/>
    </source>
</evidence>
<dbReference type="SUPFAM" id="SSF53633">
    <property type="entry name" value="Carbamate kinase-like"/>
    <property type="match status" value="1"/>
</dbReference>
<reference evidence="13" key="1">
    <citation type="journal article" date="2019" name="Int. J. Syst. Evol. Microbiol.">
        <title>The Global Catalogue of Microorganisms (GCM) 10K type strain sequencing project: providing services to taxonomists for standard genome sequencing and annotation.</title>
        <authorList>
            <consortium name="The Broad Institute Genomics Platform"/>
            <consortium name="The Broad Institute Genome Sequencing Center for Infectious Disease"/>
            <person name="Wu L."/>
            <person name="Ma J."/>
        </authorList>
    </citation>
    <scope>NUCLEOTIDE SEQUENCE [LARGE SCALE GENOMIC DNA]</scope>
    <source>
        <strain evidence="13">JCM 18720</strain>
    </source>
</reference>
<keyword evidence="2 9" id="KW-0055">Arginine biosynthesis</keyword>
<dbReference type="PANTHER" id="PTHR23342:SF0">
    <property type="entry name" value="N-ACETYLGLUTAMATE SYNTHASE, MITOCHONDRIAL"/>
    <property type="match status" value="1"/>
</dbReference>
<comment type="catalytic activity">
    <reaction evidence="8 9">
        <text>N-acetyl-L-glutamate + ATP = N-acetyl-L-glutamyl 5-phosphate + ADP</text>
        <dbReference type="Rhea" id="RHEA:14629"/>
        <dbReference type="ChEBI" id="CHEBI:30616"/>
        <dbReference type="ChEBI" id="CHEBI:44337"/>
        <dbReference type="ChEBI" id="CHEBI:57936"/>
        <dbReference type="ChEBI" id="CHEBI:456216"/>
        <dbReference type="EC" id="2.7.2.8"/>
    </reaction>
</comment>
<dbReference type="PIRSF" id="PIRSF000728">
    <property type="entry name" value="NAGK"/>
    <property type="match status" value="1"/>
</dbReference>
<dbReference type="InterPro" id="IPR036393">
    <property type="entry name" value="AceGlu_kinase-like_sf"/>
</dbReference>
<keyword evidence="5 9" id="KW-0547">Nucleotide-binding</keyword>
<organism evidence="12 13">
    <name type="scientific">Ferrimonas gelatinilytica</name>
    <dbReference type="NCBI Taxonomy" id="1255257"/>
    <lineage>
        <taxon>Bacteria</taxon>
        <taxon>Pseudomonadati</taxon>
        <taxon>Pseudomonadota</taxon>
        <taxon>Gammaproteobacteria</taxon>
        <taxon>Alteromonadales</taxon>
        <taxon>Ferrimonadaceae</taxon>
        <taxon>Ferrimonas</taxon>
    </lineage>
</organism>
<dbReference type="RefSeq" id="WP_345317369.1">
    <property type="nucleotide sequence ID" value="NZ_BAABLF010000024.1"/>
</dbReference>
<evidence type="ECO:0000256" key="6">
    <source>
        <dbReference type="ARBA" id="ARBA00022777"/>
    </source>
</evidence>
<dbReference type="InterPro" id="IPR001048">
    <property type="entry name" value="Asp/Glu/Uridylate_kinase"/>
</dbReference>
<dbReference type="InterPro" id="IPR037528">
    <property type="entry name" value="ArgB"/>
</dbReference>
<feature type="binding site" evidence="9">
    <location>
        <position position="64"/>
    </location>
    <ligand>
        <name>substrate</name>
    </ligand>
</feature>
<dbReference type="HAMAP" id="MF_00082">
    <property type="entry name" value="ArgB"/>
    <property type="match status" value="1"/>
</dbReference>
<feature type="binding site" evidence="9">
    <location>
        <position position="156"/>
    </location>
    <ligand>
        <name>substrate</name>
    </ligand>
</feature>
<evidence type="ECO:0000259" key="11">
    <source>
        <dbReference type="Pfam" id="PF00696"/>
    </source>
</evidence>
<evidence type="ECO:0000313" key="12">
    <source>
        <dbReference type="EMBL" id="GAA5193411.1"/>
    </source>
</evidence>
<keyword evidence="3 9" id="KW-0028">Amino-acid biosynthesis</keyword>
<evidence type="ECO:0000256" key="5">
    <source>
        <dbReference type="ARBA" id="ARBA00022741"/>
    </source>
</evidence>